<dbReference type="Proteomes" id="UP000017831">
    <property type="component" value="Unassembled WGS sequence"/>
</dbReference>
<dbReference type="InterPro" id="IPR045607">
    <property type="entry name" value="DUF6452"/>
</dbReference>
<sequence length="182" mass="20432">MKKLPITILLFLTASGYLWQGCSESDCPLSTTSLAHFDLLSSDSHSSVKLTSEVTITGTTVADVTVKDTLPDGTITDTVVKDSVLTDTIYNKESDLSSFSLPLSYTSKTTYTIHYNEKLKDVIEITHRNIPFISDIECGTMMFYQVENINYTTNSLDSVVIVNPDINNEEKRNFNIYYTIRE</sequence>
<dbReference type="GeneID" id="60062206"/>
<dbReference type="OrthoDB" id="1028273at2"/>
<dbReference type="RefSeq" id="WP_005939920.1">
    <property type="nucleotide sequence ID" value="NZ_KB890353.1"/>
</dbReference>
<dbReference type="PATRIC" id="fig|1121098.3.peg.1858"/>
<dbReference type="eggNOG" id="ENOG5033E9V">
    <property type="taxonomic scope" value="Bacteria"/>
</dbReference>
<gene>
    <name evidence="1" type="ORF">HMPREF1534_01827</name>
</gene>
<dbReference type="PROSITE" id="PS51257">
    <property type="entry name" value="PROKAR_LIPOPROTEIN"/>
    <property type="match status" value="1"/>
</dbReference>
<dbReference type="AlphaFoldDB" id="U6RIK2"/>
<proteinExistence type="predicted"/>
<reference evidence="1 2" key="1">
    <citation type="submission" date="2013-04" db="EMBL/GenBank/DDBJ databases">
        <title>The Genome Sequence of Bacteroides massiliensis DSM 17679.</title>
        <authorList>
            <consortium name="The Broad Institute Genomics Platform"/>
            <person name="Earl A."/>
            <person name="Ward D."/>
            <person name="Feldgarden M."/>
            <person name="Gevers D."/>
            <person name="Martens E."/>
            <person name="Fenner L."/>
            <person name="Roux V."/>
            <person name="Mallet M.N."/>
            <person name="Raoult D."/>
            <person name="Walker B."/>
            <person name="Young S."/>
            <person name="Zeng Q."/>
            <person name="Gargeya S."/>
            <person name="Fitzgerald M."/>
            <person name="Haas B."/>
            <person name="Abouelleil A."/>
            <person name="Allen A.W."/>
            <person name="Alvarado L."/>
            <person name="Arachchi H.M."/>
            <person name="Berlin A.M."/>
            <person name="Chapman S.B."/>
            <person name="Gainer-Dewar J."/>
            <person name="Goldberg J."/>
            <person name="Griggs A."/>
            <person name="Gujja S."/>
            <person name="Hansen M."/>
            <person name="Howarth C."/>
            <person name="Imamovic A."/>
            <person name="Ireland A."/>
            <person name="Larimer J."/>
            <person name="McCowan C."/>
            <person name="Murphy C."/>
            <person name="Pearson M."/>
            <person name="Poon T.W."/>
            <person name="Priest M."/>
            <person name="Roberts A."/>
            <person name="Saif S."/>
            <person name="Shea T."/>
            <person name="Sisk P."/>
            <person name="Sykes S."/>
            <person name="Wortman J."/>
            <person name="Nusbaum C."/>
            <person name="Birren B."/>
        </authorList>
    </citation>
    <scope>NUCLEOTIDE SEQUENCE [LARGE SCALE GENOMIC DNA]</scope>
    <source>
        <strain evidence="2">B84634 / Timone 84634 / DSM 17679 / JCM 13223</strain>
    </source>
</reference>
<dbReference type="STRING" id="1121098.HMPREF1534_01827"/>
<dbReference type="EMBL" id="AQHY01000022">
    <property type="protein sequence ID" value="EOA55013.1"/>
    <property type="molecule type" value="Genomic_DNA"/>
</dbReference>
<accession>U6RIK2</accession>
<name>U6RIK2_9BACT</name>
<dbReference type="Pfam" id="PF20050">
    <property type="entry name" value="DUF6452"/>
    <property type="match status" value="1"/>
</dbReference>
<organism evidence="1 2">
    <name type="scientific">Phocaeicola massiliensis B84634 = Timone 84634 = DSM 17679 = JCM 13223</name>
    <dbReference type="NCBI Taxonomy" id="1121098"/>
    <lineage>
        <taxon>Bacteria</taxon>
        <taxon>Pseudomonadati</taxon>
        <taxon>Bacteroidota</taxon>
        <taxon>Bacteroidia</taxon>
        <taxon>Bacteroidales</taxon>
        <taxon>Bacteroidaceae</taxon>
        <taxon>Phocaeicola</taxon>
    </lineage>
</organism>
<keyword evidence="2" id="KW-1185">Reference proteome</keyword>
<evidence type="ECO:0000313" key="1">
    <source>
        <dbReference type="EMBL" id="EOA55013.1"/>
    </source>
</evidence>
<protein>
    <submittedName>
        <fullName evidence="1">Uncharacterized protein</fullName>
    </submittedName>
</protein>
<dbReference type="HOGENOM" id="CLU_1479260_0_0_10"/>
<evidence type="ECO:0000313" key="2">
    <source>
        <dbReference type="Proteomes" id="UP000017831"/>
    </source>
</evidence>
<comment type="caution">
    <text evidence="1">The sequence shown here is derived from an EMBL/GenBank/DDBJ whole genome shotgun (WGS) entry which is preliminary data.</text>
</comment>